<keyword evidence="1" id="KW-0436">Ligase</keyword>
<dbReference type="PROSITE" id="PS50975">
    <property type="entry name" value="ATP_GRASP"/>
    <property type="match status" value="1"/>
</dbReference>
<evidence type="ECO:0000256" key="1">
    <source>
        <dbReference type="ARBA" id="ARBA00022598"/>
    </source>
</evidence>
<organism evidence="6 7">
    <name type="scientific">Streptomyces katrae</name>
    <dbReference type="NCBI Taxonomy" id="68223"/>
    <lineage>
        <taxon>Bacteria</taxon>
        <taxon>Bacillati</taxon>
        <taxon>Actinomycetota</taxon>
        <taxon>Actinomycetes</taxon>
        <taxon>Kitasatosporales</taxon>
        <taxon>Streptomycetaceae</taxon>
        <taxon>Streptomyces</taxon>
    </lineage>
</organism>
<dbReference type="Pfam" id="PF18603">
    <property type="entry name" value="LAL_C2"/>
    <property type="match status" value="1"/>
</dbReference>
<evidence type="ECO:0000313" key="7">
    <source>
        <dbReference type="Proteomes" id="UP001223390"/>
    </source>
</evidence>
<accession>A0ABT7GUK6</accession>
<comment type="caution">
    <text evidence="6">The sequence shown here is derived from an EMBL/GenBank/DDBJ whole genome shotgun (WGS) entry which is preliminary data.</text>
</comment>
<dbReference type="EMBL" id="JASITI010000018">
    <property type="protein sequence ID" value="MDK9497268.1"/>
    <property type="molecule type" value="Genomic_DNA"/>
</dbReference>
<evidence type="ECO:0000259" key="5">
    <source>
        <dbReference type="PROSITE" id="PS50975"/>
    </source>
</evidence>
<dbReference type="PANTHER" id="PTHR43585:SF2">
    <property type="entry name" value="ATP-GRASP ENZYME FSQD"/>
    <property type="match status" value="1"/>
</dbReference>
<dbReference type="PANTHER" id="PTHR43585">
    <property type="entry name" value="FUMIPYRROLE BIOSYNTHESIS PROTEIN C"/>
    <property type="match status" value="1"/>
</dbReference>
<sequence>MRPCLLFVDGRPGTFPDHVLSRDDLDLVLLRFEEHLSSLPADHLLRTADIPTFTIAADADIRREAERYLAWVAGLPARPAHFCNPQEPLQEISQRFAGLVGLPHLDAEQVAWVRDKTAMKRRFREIGIPCAEFAEVADGDDVLRFAAEHGWPLILKPVDGWSSIDTHKLDDEHDLARLLPLPASRRWMVEEFLTGREYQLCALVAQGRVLDTYVSWTPCALLETVHGGINGSISLGVDDELGIDEKELVQRIVDGMRIDHGYLHMEFFRSDDGGVHMSEVGARLAGCELPSNHGLARNFDMMAATLDTYLGRVPSLEYSAPRCAGDLLLPYKAGRVVRVTPLETLLSMPGVVHGRMNVASGDDLPEQRASHASAGYVQIVGPSRQIVEDRMTGVLETFELVTEDAS</sequence>
<dbReference type="InterPro" id="IPR052032">
    <property type="entry name" value="ATP-dep_AA_Ligase"/>
</dbReference>
<reference evidence="6 7" key="1">
    <citation type="submission" date="2023-05" db="EMBL/GenBank/DDBJ databases">
        <title>Sequencing and Assembly of Streptomyces sp. NP73.</title>
        <authorList>
            <person name="Konwar A.N."/>
            <person name="Saikia K."/>
            <person name="Thakur D."/>
        </authorList>
    </citation>
    <scope>NUCLEOTIDE SEQUENCE [LARGE SCALE GENOMIC DNA]</scope>
    <source>
        <strain evidence="6 7">NP73</strain>
    </source>
</reference>
<evidence type="ECO:0000313" key="6">
    <source>
        <dbReference type="EMBL" id="MDK9497268.1"/>
    </source>
</evidence>
<dbReference type="Gene3D" id="3.30.470.20">
    <property type="entry name" value="ATP-grasp fold, B domain"/>
    <property type="match status" value="1"/>
</dbReference>
<keyword evidence="7" id="KW-1185">Reference proteome</keyword>
<evidence type="ECO:0000256" key="3">
    <source>
        <dbReference type="ARBA" id="ARBA00022840"/>
    </source>
</evidence>
<dbReference type="SUPFAM" id="SSF56059">
    <property type="entry name" value="Glutathione synthetase ATP-binding domain-like"/>
    <property type="match status" value="1"/>
</dbReference>
<proteinExistence type="predicted"/>
<keyword evidence="2 4" id="KW-0547">Nucleotide-binding</keyword>
<keyword evidence="3 4" id="KW-0067">ATP-binding</keyword>
<name>A0ABT7GUK6_9ACTN</name>
<dbReference type="InterPro" id="IPR011761">
    <property type="entry name" value="ATP-grasp"/>
</dbReference>
<dbReference type="InterPro" id="IPR040570">
    <property type="entry name" value="LAL_C2"/>
</dbReference>
<gene>
    <name evidence="6" type="ORF">QEZ40_001924</name>
</gene>
<protein>
    <submittedName>
        <fullName evidence="6">ATP-grasp domain-containing protein</fullName>
    </submittedName>
</protein>
<dbReference type="RefSeq" id="WP_285343125.1">
    <property type="nucleotide sequence ID" value="NZ_JASITI010000018.1"/>
</dbReference>
<evidence type="ECO:0000256" key="4">
    <source>
        <dbReference type="PROSITE-ProRule" id="PRU00409"/>
    </source>
</evidence>
<dbReference type="Proteomes" id="UP001223390">
    <property type="component" value="Unassembled WGS sequence"/>
</dbReference>
<feature type="domain" description="ATP-grasp" evidence="5">
    <location>
        <begin position="120"/>
        <end position="310"/>
    </location>
</feature>
<evidence type="ECO:0000256" key="2">
    <source>
        <dbReference type="ARBA" id="ARBA00022741"/>
    </source>
</evidence>